<reference evidence="1" key="1">
    <citation type="submission" date="2017-04" db="EMBL/GenBank/DDBJ databases">
        <authorList>
            <person name="Varghese N."/>
            <person name="Submissions S."/>
        </authorList>
    </citation>
    <scope>NUCLEOTIDE SEQUENCE</scope>
    <source>
        <strain evidence="1">WTE2008</strain>
    </source>
</reference>
<dbReference type="Proteomes" id="UP000192328">
    <property type="component" value="Unassembled WGS sequence"/>
</dbReference>
<evidence type="ECO:0000313" key="1">
    <source>
        <dbReference type="EMBL" id="SMC79103.1"/>
    </source>
</evidence>
<evidence type="ECO:0000313" key="2">
    <source>
        <dbReference type="Proteomes" id="UP000192328"/>
    </source>
</evidence>
<protein>
    <submittedName>
        <fullName evidence="1">Uncharacterized protein</fullName>
    </submittedName>
</protein>
<comment type="caution">
    <text evidence="1">The sequence shown here is derived from an EMBL/GenBank/DDBJ whole genome shotgun (WGS) entry which is preliminary data.</text>
</comment>
<proteinExistence type="predicted"/>
<gene>
    <name evidence="1" type="ORF">SAMN06297397_2508</name>
</gene>
<accession>A0AC61PNP9</accession>
<keyword evidence="2" id="KW-1185">Reference proteome</keyword>
<sequence>MKKKLPAGAVIVIAVMLLMTAVAAAVTNGFGLIKHFPDQAENTAFTDRIMTIGQTWEGKYFSAEISEAVFDGAKLRFTMSVTPKEDAERVYVIPSIKATSGSKIWQTNLWVVDGPDDGRGFWVPEIEPPCGQENGSLDDMIFEADLQYSDNKPITIDQDVQWTVTFNVLHTDWNIAYSEYSLDDIIVSDPDSQNAPNIESLMFKLTNLQGPATINSRYHGALAENLYKLREEAYARHELLLYNNGYGLEEIILYPFEDEDGILCFEGDLDEYIFNLYKRDVFTQEEEAVFSFEAERAEILKLPAPVSFTLPEEQKYTVPRAEATADGINVLVTTKYLNVPNEFYDDLEWEFVLKSDEPGLLEGNVNYDMTHTDAKELYVNHILQYVANRPLHTVTLVPVQHTADGPVERDDLAVILNLE</sequence>
<name>A0AC61PNP9_9FIRM</name>
<organism evidence="1 2">
    <name type="scientific">Aristaeella lactis</name>
    <dbReference type="NCBI Taxonomy" id="3046383"/>
    <lineage>
        <taxon>Bacteria</taxon>
        <taxon>Bacillati</taxon>
        <taxon>Bacillota</taxon>
        <taxon>Clostridia</taxon>
        <taxon>Eubacteriales</taxon>
        <taxon>Aristaeellaceae</taxon>
        <taxon>Aristaeella</taxon>
    </lineage>
</organism>
<dbReference type="EMBL" id="FWXZ01000006">
    <property type="protein sequence ID" value="SMC79103.1"/>
    <property type="molecule type" value="Genomic_DNA"/>
</dbReference>